<name>A0ABW5UUE6_9MICO</name>
<keyword evidence="2" id="KW-1185">Reference proteome</keyword>
<reference evidence="2" key="1">
    <citation type="journal article" date="2019" name="Int. J. Syst. Evol. Microbiol.">
        <title>The Global Catalogue of Microorganisms (GCM) 10K type strain sequencing project: providing services to taxonomists for standard genome sequencing and annotation.</title>
        <authorList>
            <consortium name="The Broad Institute Genomics Platform"/>
            <consortium name="The Broad Institute Genome Sequencing Center for Infectious Disease"/>
            <person name="Wu L."/>
            <person name="Ma J."/>
        </authorList>
    </citation>
    <scope>NUCLEOTIDE SEQUENCE [LARGE SCALE GENOMIC DNA]</scope>
    <source>
        <strain evidence="2">TISTR 1514</strain>
    </source>
</reference>
<dbReference type="Proteomes" id="UP001597492">
    <property type="component" value="Unassembled WGS sequence"/>
</dbReference>
<proteinExistence type="predicted"/>
<comment type="caution">
    <text evidence="1">The sequence shown here is derived from an EMBL/GenBank/DDBJ whole genome shotgun (WGS) entry which is preliminary data.</text>
</comment>
<dbReference type="RefSeq" id="WP_154651528.1">
    <property type="nucleotide sequence ID" value="NZ_JBHUNE010000001.1"/>
</dbReference>
<sequence>MAEAVDQVVERVAVPGGAVMRILTVRQPWAWALVHGGKDVENRSRNLAGSYRGPVAIHAGKQEDKNAFSLSDSRAALDAAATRFGAGGLFSPWWGNHGRIIGVADLVSVHRSPECLEFRDGTYGYCSPWAEPDSMHLVFENPQSLWEPIAFKGAQGLRRLDEETTALVLEQIGGVS</sequence>
<organism evidence="1 2">
    <name type="scientific">Gulosibacter faecalis</name>
    <dbReference type="NCBI Taxonomy" id="272240"/>
    <lineage>
        <taxon>Bacteria</taxon>
        <taxon>Bacillati</taxon>
        <taxon>Actinomycetota</taxon>
        <taxon>Actinomycetes</taxon>
        <taxon>Micrococcales</taxon>
        <taxon>Microbacteriaceae</taxon>
        <taxon>Gulosibacter</taxon>
    </lineage>
</organism>
<dbReference type="InterPro" id="IPR015947">
    <property type="entry name" value="PUA-like_sf"/>
</dbReference>
<gene>
    <name evidence="1" type="ORF">ACFSW7_01675</name>
</gene>
<evidence type="ECO:0008006" key="3">
    <source>
        <dbReference type="Google" id="ProtNLM"/>
    </source>
</evidence>
<evidence type="ECO:0000313" key="2">
    <source>
        <dbReference type="Proteomes" id="UP001597492"/>
    </source>
</evidence>
<dbReference type="SUPFAM" id="SSF88697">
    <property type="entry name" value="PUA domain-like"/>
    <property type="match status" value="1"/>
</dbReference>
<dbReference type="EMBL" id="JBHUNE010000001">
    <property type="protein sequence ID" value="MFD2757083.1"/>
    <property type="molecule type" value="Genomic_DNA"/>
</dbReference>
<protein>
    <recommendedName>
        <fullName evidence="3">ASCH domain-containing protein</fullName>
    </recommendedName>
</protein>
<evidence type="ECO:0000313" key="1">
    <source>
        <dbReference type="EMBL" id="MFD2757083.1"/>
    </source>
</evidence>
<accession>A0ABW5UUE6</accession>
<dbReference type="Gene3D" id="2.30.130.30">
    <property type="entry name" value="Hypothetical protein"/>
    <property type="match status" value="1"/>
</dbReference>